<dbReference type="SUPFAM" id="SSF81442">
    <property type="entry name" value="Cytochrome c oxidase subunit I-like"/>
    <property type="match status" value="1"/>
</dbReference>
<dbReference type="GO" id="GO:0004129">
    <property type="term" value="F:cytochrome-c oxidase activity"/>
    <property type="evidence" value="ECO:0007669"/>
    <property type="project" value="InterPro"/>
</dbReference>
<dbReference type="Gene3D" id="1.20.210.10">
    <property type="entry name" value="Cytochrome c oxidase-like, subunit I domain"/>
    <property type="match status" value="1"/>
</dbReference>
<keyword evidence="7 22" id="KW-0812">Transmembrane</keyword>
<evidence type="ECO:0000256" key="1">
    <source>
        <dbReference type="ARBA" id="ARBA00004651"/>
    </source>
</evidence>
<evidence type="ECO:0000313" key="26">
    <source>
        <dbReference type="Proteomes" id="UP000202485"/>
    </source>
</evidence>
<dbReference type="OrthoDB" id="9767153at2"/>
<keyword evidence="8" id="KW-0479">Metal-binding</keyword>
<evidence type="ECO:0000313" key="25">
    <source>
        <dbReference type="EMBL" id="SMX40286.1"/>
    </source>
</evidence>
<comment type="pathway">
    <text evidence="16">Nitrogen metabolism; nitrate reduction (denitrification); dinitrogen from nitrate: step 3/4.</text>
</comment>
<dbReference type="EC" id="1.7.2.5" evidence="18"/>
<dbReference type="Proteomes" id="UP000202485">
    <property type="component" value="Unassembled WGS sequence"/>
</dbReference>
<dbReference type="RefSeq" id="WP_093963188.1">
    <property type="nucleotide sequence ID" value="NZ_FXYG01000002.1"/>
</dbReference>
<dbReference type="Pfam" id="PF00115">
    <property type="entry name" value="COX1"/>
    <property type="match status" value="1"/>
</dbReference>
<evidence type="ECO:0000256" key="15">
    <source>
        <dbReference type="ARBA" id="ARBA00057596"/>
    </source>
</evidence>
<feature type="transmembrane region" description="Helical" evidence="23">
    <location>
        <begin position="413"/>
        <end position="435"/>
    </location>
</feature>
<dbReference type="PANTHER" id="PTHR10422:SF43">
    <property type="entry name" value="NITRIC OXIDE REDUCTASE SUBUNIT B"/>
    <property type="match status" value="1"/>
</dbReference>
<dbReference type="EMBL" id="FXYG01000002">
    <property type="protein sequence ID" value="SMX40286.1"/>
    <property type="molecule type" value="Genomic_DNA"/>
</dbReference>
<keyword evidence="11 25" id="KW-0560">Oxidoreductase</keyword>
<keyword evidence="26" id="KW-1185">Reference proteome</keyword>
<evidence type="ECO:0000256" key="4">
    <source>
        <dbReference type="ARBA" id="ARBA00022475"/>
    </source>
</evidence>
<dbReference type="InterPro" id="IPR000883">
    <property type="entry name" value="Cyt_C_Oxase_1"/>
</dbReference>
<evidence type="ECO:0000256" key="2">
    <source>
        <dbReference type="ARBA" id="ARBA00009578"/>
    </source>
</evidence>
<dbReference type="PROSITE" id="PS00077">
    <property type="entry name" value="COX1_CUB"/>
    <property type="match status" value="1"/>
</dbReference>
<sequence length="466" mass="52828">MKYESQKVAYAYFAFAMALFAIQVIGGLLAGWIYVSPNFLSELLPFNIVRMLHTNALIVWLITGFFGAAYFLIPEEAEREIHSTKLAYIQLAILILGTLGVVLTYVFNLFEGNWLLGKEGREFLEQPKWVKAGIVVAALIFLYNVSLTVLKGKKTAITNILLLGLWGLALLFLFAFYNPGNLSLDKQYWWYVVHLWVEGVWELIMASILAYLMLKLTGVDREVVEKWLYVIVAAALFSGILGTGHHYYWIGTPGYWQWIGSIFSSLEVIPFFAMMAFAFVMVWKGRRDHPNKAALLWSLGCATLAFFGAGVWGFLHTLHGVNYYTHGTQITAAHGHLAFYGAYVCLNLAIFTYAMPILKNRDPYNQVLNMASFWLMTSGMVFMTFVLTFAGTVQTHMQRVVGDYYMDVQDQIAIFYWMRFGSGLVAVIGALLFIYSIWVPRKEIVEPGPVERERLESDPDHVAAES</sequence>
<feature type="transmembrane region" description="Helical" evidence="23">
    <location>
        <begin position="226"/>
        <end position="249"/>
    </location>
</feature>
<keyword evidence="3 22" id="KW-0813">Transport</keyword>
<dbReference type="PANTHER" id="PTHR10422">
    <property type="entry name" value="CYTOCHROME C OXIDASE SUBUNIT 1"/>
    <property type="match status" value="1"/>
</dbReference>
<dbReference type="FunFam" id="1.20.210.10:FF:000010">
    <property type="entry name" value="Nitric oxide reductase subunit B"/>
    <property type="match status" value="1"/>
</dbReference>
<comment type="function">
    <text evidence="15">Component of the anaerobic respiratory chain that transforms nitrate to dinitrogen (denitrification). NorB is the catalytic subunit of the enzyme complex. Shows proton pump activity across the membrane in denitrifying bacterial cells. The mononitrogen reduction is probably coupled to electron transport phosphorylation.</text>
</comment>
<dbReference type="GO" id="GO:0020037">
    <property type="term" value="F:heme binding"/>
    <property type="evidence" value="ECO:0007669"/>
    <property type="project" value="InterPro"/>
</dbReference>
<feature type="transmembrane region" description="Helical" evidence="23">
    <location>
        <begin position="294"/>
        <end position="315"/>
    </location>
</feature>
<evidence type="ECO:0000256" key="9">
    <source>
        <dbReference type="ARBA" id="ARBA00022982"/>
    </source>
</evidence>
<dbReference type="InterPro" id="IPR036927">
    <property type="entry name" value="Cyt_c_oxase-like_su1_sf"/>
</dbReference>
<keyword evidence="4" id="KW-1003">Cell membrane</keyword>
<evidence type="ECO:0000256" key="10">
    <source>
        <dbReference type="ARBA" id="ARBA00022989"/>
    </source>
</evidence>
<evidence type="ECO:0000256" key="20">
    <source>
        <dbReference type="ARBA" id="ARBA00080844"/>
    </source>
</evidence>
<gene>
    <name evidence="25" type="primary">norB</name>
    <name evidence="25" type="ORF">RUA8715_01638</name>
</gene>
<evidence type="ECO:0000256" key="18">
    <source>
        <dbReference type="ARBA" id="ARBA00066307"/>
    </source>
</evidence>
<comment type="subunit">
    <text evidence="17">Heterodimer of cytochromes b (large subunit) and c (small subunit).</text>
</comment>
<evidence type="ECO:0000256" key="14">
    <source>
        <dbReference type="ARBA" id="ARBA00052696"/>
    </source>
</evidence>
<comment type="catalytic activity">
    <reaction evidence="14">
        <text>nitrous oxide + 2 Fe(III)-[cytochrome c] + H2O = 2 nitric oxide + 2 Fe(II)-[cytochrome c] + 2 H(+)</text>
        <dbReference type="Rhea" id="RHEA:30211"/>
        <dbReference type="Rhea" id="RHEA-COMP:10350"/>
        <dbReference type="Rhea" id="RHEA-COMP:14399"/>
        <dbReference type="ChEBI" id="CHEBI:15377"/>
        <dbReference type="ChEBI" id="CHEBI:15378"/>
        <dbReference type="ChEBI" id="CHEBI:16480"/>
        <dbReference type="ChEBI" id="CHEBI:17045"/>
        <dbReference type="ChEBI" id="CHEBI:29033"/>
        <dbReference type="ChEBI" id="CHEBI:29034"/>
        <dbReference type="EC" id="1.7.2.5"/>
    </reaction>
</comment>
<evidence type="ECO:0000256" key="21">
    <source>
        <dbReference type="ARBA" id="ARBA00081069"/>
    </source>
</evidence>
<dbReference type="GO" id="GO:0009060">
    <property type="term" value="P:aerobic respiration"/>
    <property type="evidence" value="ECO:0007669"/>
    <property type="project" value="InterPro"/>
</dbReference>
<dbReference type="InterPro" id="IPR023615">
    <property type="entry name" value="Cyt_c_Oxase_su1_BS"/>
</dbReference>
<evidence type="ECO:0000256" key="6">
    <source>
        <dbReference type="ARBA" id="ARBA00022660"/>
    </source>
</evidence>
<evidence type="ECO:0000256" key="11">
    <source>
        <dbReference type="ARBA" id="ARBA00023002"/>
    </source>
</evidence>
<keyword evidence="6 22" id="KW-0679">Respiratory chain</keyword>
<dbReference type="AlphaFoldDB" id="A0A238KE54"/>
<feature type="transmembrane region" description="Helical" evidence="23">
    <location>
        <begin position="189"/>
        <end position="214"/>
    </location>
</feature>
<dbReference type="GO" id="GO:0015990">
    <property type="term" value="P:electron transport coupled proton transport"/>
    <property type="evidence" value="ECO:0007669"/>
    <property type="project" value="TreeGrafter"/>
</dbReference>
<dbReference type="InterPro" id="IPR023616">
    <property type="entry name" value="Cyt_c_oxase-like_su1_dom"/>
</dbReference>
<evidence type="ECO:0000256" key="23">
    <source>
        <dbReference type="SAM" id="Phobius"/>
    </source>
</evidence>
<evidence type="ECO:0000256" key="19">
    <source>
        <dbReference type="ARBA" id="ARBA00068903"/>
    </source>
</evidence>
<keyword evidence="9 22" id="KW-0249">Electron transport</keyword>
<evidence type="ECO:0000256" key="7">
    <source>
        <dbReference type="ARBA" id="ARBA00022692"/>
    </source>
</evidence>
<evidence type="ECO:0000256" key="8">
    <source>
        <dbReference type="ARBA" id="ARBA00022723"/>
    </source>
</evidence>
<feature type="domain" description="Cytochrome oxidase subunit I profile" evidence="24">
    <location>
        <begin position="172"/>
        <end position="438"/>
    </location>
</feature>
<feature type="transmembrane region" description="Helical" evidence="23">
    <location>
        <begin position="157"/>
        <end position="177"/>
    </location>
</feature>
<keyword evidence="10 23" id="KW-1133">Transmembrane helix</keyword>
<proteinExistence type="inferred from homology"/>
<dbReference type="GO" id="GO:0005886">
    <property type="term" value="C:plasma membrane"/>
    <property type="evidence" value="ECO:0007669"/>
    <property type="project" value="UniProtKB-SubCell"/>
</dbReference>
<feature type="transmembrane region" description="Helical" evidence="23">
    <location>
        <begin position="335"/>
        <end position="355"/>
    </location>
</feature>
<keyword evidence="5 22" id="KW-0349">Heme</keyword>
<feature type="transmembrane region" description="Helical" evidence="23">
    <location>
        <begin position="12"/>
        <end position="35"/>
    </location>
</feature>
<organism evidence="25 26">
    <name type="scientific">Ruegeria arenilitoris</name>
    <dbReference type="NCBI Taxonomy" id="1173585"/>
    <lineage>
        <taxon>Bacteria</taxon>
        <taxon>Pseudomonadati</taxon>
        <taxon>Pseudomonadota</taxon>
        <taxon>Alphaproteobacteria</taxon>
        <taxon>Rhodobacterales</taxon>
        <taxon>Roseobacteraceae</taxon>
        <taxon>Ruegeria</taxon>
    </lineage>
</organism>
<protein>
    <recommendedName>
        <fullName evidence="19">Nitric oxide reductase subunit B</fullName>
        <ecNumber evidence="18">1.7.2.5</ecNumber>
    </recommendedName>
    <alternativeName>
        <fullName evidence="20">NOR large subunit</fullName>
    </alternativeName>
    <alternativeName>
        <fullName evidence="21">Nitric oxide reductase cytochrome b subunit</fullName>
    </alternativeName>
</protein>
<comment type="subcellular location">
    <subcellularLocation>
        <location evidence="1">Cell membrane</location>
        <topology evidence="1">Multi-pass membrane protein</topology>
    </subcellularLocation>
</comment>
<reference evidence="26" key="1">
    <citation type="submission" date="2017-05" db="EMBL/GenBank/DDBJ databases">
        <authorList>
            <person name="Rodrigo-Torres L."/>
            <person name="Arahal R. D."/>
            <person name="Lucena T."/>
        </authorList>
    </citation>
    <scope>NUCLEOTIDE SEQUENCE [LARGE SCALE GENOMIC DNA]</scope>
    <source>
        <strain evidence="26">CECT 8715</strain>
    </source>
</reference>
<evidence type="ECO:0000256" key="22">
    <source>
        <dbReference type="RuleBase" id="RU000370"/>
    </source>
</evidence>
<dbReference type="GO" id="GO:0022904">
    <property type="term" value="P:respiratory electron transport chain"/>
    <property type="evidence" value="ECO:0007669"/>
    <property type="project" value="TreeGrafter"/>
</dbReference>
<evidence type="ECO:0000256" key="12">
    <source>
        <dbReference type="ARBA" id="ARBA00023004"/>
    </source>
</evidence>
<evidence type="ECO:0000256" key="17">
    <source>
        <dbReference type="ARBA" id="ARBA00062246"/>
    </source>
</evidence>
<dbReference type="GO" id="GO:0046872">
    <property type="term" value="F:metal ion binding"/>
    <property type="evidence" value="ECO:0007669"/>
    <property type="project" value="UniProtKB-KW"/>
</dbReference>
<dbReference type="PROSITE" id="PS50855">
    <property type="entry name" value="COX1"/>
    <property type="match status" value="1"/>
</dbReference>
<feature type="transmembrane region" description="Helical" evidence="23">
    <location>
        <begin position="55"/>
        <end position="74"/>
    </location>
</feature>
<comment type="similarity">
    <text evidence="2 22">Belongs to the heme-copper respiratory oxidase family.</text>
</comment>
<feature type="transmembrane region" description="Helical" evidence="23">
    <location>
        <begin position="367"/>
        <end position="393"/>
    </location>
</feature>
<accession>A0A238KE54</accession>
<feature type="transmembrane region" description="Helical" evidence="23">
    <location>
        <begin position="129"/>
        <end position="150"/>
    </location>
</feature>
<evidence type="ECO:0000256" key="3">
    <source>
        <dbReference type="ARBA" id="ARBA00022448"/>
    </source>
</evidence>
<feature type="transmembrane region" description="Helical" evidence="23">
    <location>
        <begin position="86"/>
        <end position="109"/>
    </location>
</feature>
<evidence type="ECO:0000256" key="5">
    <source>
        <dbReference type="ARBA" id="ARBA00022617"/>
    </source>
</evidence>
<feature type="transmembrane region" description="Helical" evidence="23">
    <location>
        <begin position="255"/>
        <end position="282"/>
    </location>
</feature>
<keyword evidence="12" id="KW-0408">Iron</keyword>
<evidence type="ECO:0000256" key="13">
    <source>
        <dbReference type="ARBA" id="ARBA00023136"/>
    </source>
</evidence>
<evidence type="ECO:0000256" key="16">
    <source>
        <dbReference type="ARBA" id="ARBA00060527"/>
    </source>
</evidence>
<evidence type="ECO:0000259" key="24">
    <source>
        <dbReference type="PROSITE" id="PS50855"/>
    </source>
</evidence>
<keyword evidence="13 23" id="KW-0472">Membrane</keyword>
<dbReference type="GO" id="GO:0016966">
    <property type="term" value="F:nitric oxide reductase activity"/>
    <property type="evidence" value="ECO:0007669"/>
    <property type="project" value="UniProtKB-EC"/>
</dbReference>
<name>A0A238KE54_9RHOB</name>